<gene>
    <name evidence="3" type="ORF">ACFFGV_17790</name>
</gene>
<accession>A0ABV6LSX3</accession>
<keyword evidence="1" id="KW-0812">Transmembrane</keyword>
<dbReference type="InterPro" id="IPR049945">
    <property type="entry name" value="AAA_22"/>
</dbReference>
<protein>
    <submittedName>
        <fullName evidence="3">AAA family ATPase</fullName>
    </submittedName>
</protein>
<dbReference type="EMBL" id="JBHLTP010000013">
    <property type="protein sequence ID" value="MFC0525439.1"/>
    <property type="molecule type" value="Genomic_DNA"/>
</dbReference>
<dbReference type="Proteomes" id="UP001589836">
    <property type="component" value="Unassembled WGS sequence"/>
</dbReference>
<evidence type="ECO:0000313" key="3">
    <source>
        <dbReference type="EMBL" id="MFC0525439.1"/>
    </source>
</evidence>
<comment type="caution">
    <text evidence="3">The sequence shown here is derived from an EMBL/GenBank/DDBJ whole genome shotgun (WGS) entry which is preliminary data.</text>
</comment>
<sequence>MTDFLLNKMKTLSSEGVIMDDIKNIKLDCAHDSSLKTICMSFLSEIDAVLGTNYVKDIGRKTFSTSAMVNNMAHLSKLHALGILVIDEIQYLLSAQGSNYEKVMKFFASLSNSVGVPLLLMGTMKAREILQSILDKLEDNIRKYMRCVSVDDLKQGNGLLQKHALLHTLFFLLGFSVIFLALGFSTSFLGEFFLMNDEFIRQIGSIFLLYSSNLSCLEYSSLNS</sequence>
<evidence type="ECO:0000313" key="4">
    <source>
        <dbReference type="Proteomes" id="UP001589836"/>
    </source>
</evidence>
<feature type="transmembrane region" description="Helical" evidence="1">
    <location>
        <begin position="164"/>
        <end position="189"/>
    </location>
</feature>
<dbReference type="Gene3D" id="3.40.50.300">
    <property type="entry name" value="P-loop containing nucleotide triphosphate hydrolases"/>
    <property type="match status" value="1"/>
</dbReference>
<dbReference type="Pfam" id="PF13401">
    <property type="entry name" value="AAA_22"/>
    <property type="match status" value="1"/>
</dbReference>
<keyword evidence="4" id="KW-1185">Reference proteome</keyword>
<keyword evidence="1" id="KW-1133">Transmembrane helix</keyword>
<keyword evidence="1" id="KW-0472">Membrane</keyword>
<dbReference type="InterPro" id="IPR027417">
    <property type="entry name" value="P-loop_NTPase"/>
</dbReference>
<reference evidence="3 4" key="1">
    <citation type="submission" date="2024-09" db="EMBL/GenBank/DDBJ databases">
        <authorList>
            <person name="Sun Q."/>
            <person name="Mori K."/>
        </authorList>
    </citation>
    <scope>NUCLEOTIDE SEQUENCE [LARGE SCALE GENOMIC DNA]</scope>
    <source>
        <strain evidence="3 4">NCAIM B.02529</strain>
    </source>
</reference>
<proteinExistence type="predicted"/>
<organism evidence="3 4">
    <name type="scientific">Pontibacillus salicampi</name>
    <dbReference type="NCBI Taxonomy" id="1449801"/>
    <lineage>
        <taxon>Bacteria</taxon>
        <taxon>Bacillati</taxon>
        <taxon>Bacillota</taxon>
        <taxon>Bacilli</taxon>
        <taxon>Bacillales</taxon>
        <taxon>Bacillaceae</taxon>
        <taxon>Pontibacillus</taxon>
    </lineage>
</organism>
<evidence type="ECO:0000259" key="2">
    <source>
        <dbReference type="Pfam" id="PF13401"/>
    </source>
</evidence>
<feature type="domain" description="ORC1/DEAH AAA+ ATPase" evidence="2">
    <location>
        <begin position="21"/>
        <end position="130"/>
    </location>
</feature>
<evidence type="ECO:0000256" key="1">
    <source>
        <dbReference type="SAM" id="Phobius"/>
    </source>
</evidence>
<name>A0ABV6LSX3_9BACI</name>